<accession>A0AAI8VPC2</accession>
<protein>
    <submittedName>
        <fullName evidence="1">Uu.00g136260.m01.CDS01</fullName>
    </submittedName>
</protein>
<dbReference type="Proteomes" id="UP001295740">
    <property type="component" value="Unassembled WGS sequence"/>
</dbReference>
<keyword evidence="2" id="KW-1185">Reference proteome</keyword>
<organism evidence="1 2">
    <name type="scientific">Anthostomella pinea</name>
    <dbReference type="NCBI Taxonomy" id="933095"/>
    <lineage>
        <taxon>Eukaryota</taxon>
        <taxon>Fungi</taxon>
        <taxon>Dikarya</taxon>
        <taxon>Ascomycota</taxon>
        <taxon>Pezizomycotina</taxon>
        <taxon>Sordariomycetes</taxon>
        <taxon>Xylariomycetidae</taxon>
        <taxon>Xylariales</taxon>
        <taxon>Xylariaceae</taxon>
        <taxon>Anthostomella</taxon>
    </lineage>
</organism>
<evidence type="ECO:0000313" key="2">
    <source>
        <dbReference type="Proteomes" id="UP001295740"/>
    </source>
</evidence>
<proteinExistence type="predicted"/>
<gene>
    <name evidence="1" type="ORF">KHLLAP_LOCUS9068</name>
</gene>
<sequence length="231" mass="25611">MNEVPKLLWKLLKQRAAFLFVGGPAGIRLLLLLVRRGEVQLTAGAVCALGWKAKTKIAPIKFISKHELPANKTLGHPHVNHGVFTASGSRDEFHPADSIATFLYNCNPKLLKKFLDIDGPEVEIACKAPKPFQTLHIARIGDTVTASRHCGYPSEGEMVTVIDCLIERNGEWTAVSASNDGFEPARQEAKERMGADLAQSILLRRQWERDSPGFEISILINEMTCHDFGKR</sequence>
<reference evidence="1" key="1">
    <citation type="submission" date="2023-10" db="EMBL/GenBank/DDBJ databases">
        <authorList>
            <person name="Hackl T."/>
        </authorList>
    </citation>
    <scope>NUCLEOTIDE SEQUENCE</scope>
</reference>
<evidence type="ECO:0000313" key="1">
    <source>
        <dbReference type="EMBL" id="CAJ2508600.1"/>
    </source>
</evidence>
<name>A0AAI8VPC2_9PEZI</name>
<dbReference type="AlphaFoldDB" id="A0AAI8VPC2"/>
<dbReference type="EMBL" id="CAUWAG010000012">
    <property type="protein sequence ID" value="CAJ2508600.1"/>
    <property type="molecule type" value="Genomic_DNA"/>
</dbReference>
<comment type="caution">
    <text evidence="1">The sequence shown here is derived from an EMBL/GenBank/DDBJ whole genome shotgun (WGS) entry which is preliminary data.</text>
</comment>